<protein>
    <recommendedName>
        <fullName evidence="4">DUF4227 domain-containing protein</fullName>
    </recommendedName>
</protein>
<reference evidence="2 3" key="1">
    <citation type="submission" date="2017-08" db="EMBL/GenBank/DDBJ databases">
        <title>Substantial Increase in Enzyme Production by Combined Drug-Resistance Mutations in Paenibacillus agaridevorans.</title>
        <authorList>
            <person name="Tanaka Y."/>
            <person name="Funane K."/>
            <person name="Hosaka T."/>
            <person name="Shiwa Y."/>
            <person name="Fujita N."/>
            <person name="Miyazaki T."/>
            <person name="Yoshikawa H."/>
            <person name="Murakami K."/>
            <person name="Kasahara K."/>
            <person name="Inaoka T."/>
            <person name="Hiraga Y."/>
            <person name="Ochi K."/>
        </authorList>
    </citation>
    <scope>NUCLEOTIDE SEQUENCE [LARGE SCALE GENOMIC DNA]</scope>
    <source>
        <strain evidence="2 3">T-3040</strain>
    </source>
</reference>
<evidence type="ECO:0000313" key="3">
    <source>
        <dbReference type="Proteomes" id="UP000245202"/>
    </source>
</evidence>
<dbReference type="InterPro" id="IPR025321">
    <property type="entry name" value="DUF4227"/>
</dbReference>
<organism evidence="2 3">
    <name type="scientific">Paenibacillus agaridevorans</name>
    <dbReference type="NCBI Taxonomy" id="171404"/>
    <lineage>
        <taxon>Bacteria</taxon>
        <taxon>Bacillati</taxon>
        <taxon>Bacillota</taxon>
        <taxon>Bacilli</taxon>
        <taxon>Bacillales</taxon>
        <taxon>Paenibacillaceae</taxon>
        <taxon>Paenibacillus</taxon>
    </lineage>
</organism>
<keyword evidence="1" id="KW-0472">Membrane</keyword>
<evidence type="ECO:0008006" key="4">
    <source>
        <dbReference type="Google" id="ProtNLM"/>
    </source>
</evidence>
<dbReference type="RefSeq" id="WP_108996208.1">
    <property type="nucleotide sequence ID" value="NZ_BDQX01000458.1"/>
</dbReference>
<comment type="caution">
    <text evidence="2">The sequence shown here is derived from an EMBL/GenBank/DDBJ whole genome shotgun (WGS) entry which is preliminary data.</text>
</comment>
<name>A0A2R5F1X7_9BACL</name>
<keyword evidence="3" id="KW-1185">Reference proteome</keyword>
<accession>A0A2R5F1X7</accession>
<dbReference type="EMBL" id="BDQX01000458">
    <property type="protein sequence ID" value="GBG12099.1"/>
    <property type="molecule type" value="Genomic_DNA"/>
</dbReference>
<evidence type="ECO:0000313" key="2">
    <source>
        <dbReference type="EMBL" id="GBG12099.1"/>
    </source>
</evidence>
<dbReference type="Pfam" id="PF14004">
    <property type="entry name" value="DUF4227"/>
    <property type="match status" value="1"/>
</dbReference>
<dbReference type="Proteomes" id="UP000245202">
    <property type="component" value="Unassembled WGS sequence"/>
</dbReference>
<keyword evidence="1" id="KW-0812">Transmembrane</keyword>
<dbReference type="AlphaFoldDB" id="A0A2R5F1X7"/>
<proteinExistence type="predicted"/>
<keyword evidence="1" id="KW-1133">Transmembrane helix</keyword>
<gene>
    <name evidence="2" type="ORF">PAT3040_06960</name>
</gene>
<feature type="transmembrane region" description="Helical" evidence="1">
    <location>
        <begin position="12"/>
        <end position="32"/>
    </location>
</feature>
<evidence type="ECO:0000256" key="1">
    <source>
        <dbReference type="SAM" id="Phobius"/>
    </source>
</evidence>
<sequence>MVISFKSWFSRMLFVVLFAVLLVIVSGGYRWLLDVVSPLHPYQKPRGDALKVLQQVPSSPEHGNSANRLRWFYWYGE</sequence>